<keyword evidence="1" id="KW-0238">DNA-binding</keyword>
<evidence type="ECO:0000313" key="3">
    <source>
        <dbReference type="EMBL" id="TGX40720.1"/>
    </source>
</evidence>
<dbReference type="EMBL" id="SRXU01000006">
    <property type="protein sequence ID" value="TGX40720.1"/>
    <property type="molecule type" value="Genomic_DNA"/>
</dbReference>
<evidence type="ECO:0000313" key="4">
    <source>
        <dbReference type="Proteomes" id="UP000309848"/>
    </source>
</evidence>
<name>A0A4S1WGP5_9SPHN</name>
<dbReference type="InterPro" id="IPR016032">
    <property type="entry name" value="Sig_transdc_resp-reg_C-effctor"/>
</dbReference>
<dbReference type="OrthoDB" id="7571899at2"/>
<dbReference type="GO" id="GO:0003677">
    <property type="term" value="F:DNA binding"/>
    <property type="evidence" value="ECO:0007669"/>
    <property type="project" value="UniProtKB-KW"/>
</dbReference>
<feature type="domain" description="OmpR/PhoB-type" evidence="2">
    <location>
        <begin position="36"/>
        <end position="107"/>
    </location>
</feature>
<accession>A0A4S1WGP5</accession>
<dbReference type="AlphaFoldDB" id="A0A4S1WGP5"/>
<gene>
    <name evidence="3" type="ORF">E5A74_14610</name>
</gene>
<evidence type="ECO:0000256" key="1">
    <source>
        <dbReference type="ARBA" id="ARBA00023125"/>
    </source>
</evidence>
<dbReference type="InterPro" id="IPR001867">
    <property type="entry name" value="OmpR/PhoB-type_DNA-bd"/>
</dbReference>
<dbReference type="Proteomes" id="UP000309848">
    <property type="component" value="Unassembled WGS sequence"/>
</dbReference>
<dbReference type="GO" id="GO:0000160">
    <property type="term" value="P:phosphorelay signal transduction system"/>
    <property type="evidence" value="ECO:0007669"/>
    <property type="project" value="InterPro"/>
</dbReference>
<dbReference type="SUPFAM" id="SSF46894">
    <property type="entry name" value="C-terminal effector domain of the bipartite response regulators"/>
    <property type="match status" value="1"/>
</dbReference>
<dbReference type="Gene3D" id="1.10.10.10">
    <property type="entry name" value="Winged helix-like DNA-binding domain superfamily/Winged helix DNA-binding domain"/>
    <property type="match status" value="1"/>
</dbReference>
<dbReference type="SMART" id="SM00862">
    <property type="entry name" value="Trans_reg_C"/>
    <property type="match status" value="1"/>
</dbReference>
<organism evidence="3 4">
    <name type="scientific">Sphingomonas naasensis</name>
    <dbReference type="NCBI Taxonomy" id="1344951"/>
    <lineage>
        <taxon>Bacteria</taxon>
        <taxon>Pseudomonadati</taxon>
        <taxon>Pseudomonadota</taxon>
        <taxon>Alphaproteobacteria</taxon>
        <taxon>Sphingomonadales</taxon>
        <taxon>Sphingomonadaceae</taxon>
        <taxon>Sphingomonas</taxon>
    </lineage>
</organism>
<dbReference type="GO" id="GO:0006355">
    <property type="term" value="P:regulation of DNA-templated transcription"/>
    <property type="evidence" value="ECO:0007669"/>
    <property type="project" value="InterPro"/>
</dbReference>
<protein>
    <recommendedName>
        <fullName evidence="2">OmpR/PhoB-type domain-containing protein</fullName>
    </recommendedName>
</protein>
<dbReference type="InterPro" id="IPR036388">
    <property type="entry name" value="WH-like_DNA-bd_sf"/>
</dbReference>
<keyword evidence="4" id="KW-1185">Reference proteome</keyword>
<dbReference type="RefSeq" id="WP_135986235.1">
    <property type="nucleotide sequence ID" value="NZ_JAASQM010000005.1"/>
</dbReference>
<proteinExistence type="predicted"/>
<reference evidence="3 4" key="1">
    <citation type="submission" date="2019-04" db="EMBL/GenBank/DDBJ databases">
        <title>Sphingomonas psychrotolerans sp. nov., isolated from soil in the Tianshan Mountains, Xinjiang, China.</title>
        <authorList>
            <person name="Luo Y."/>
            <person name="Sheng H."/>
        </authorList>
    </citation>
    <scope>NUCLEOTIDE SEQUENCE [LARGE SCALE GENOMIC DNA]</scope>
    <source>
        <strain evidence="3 4">KIS18-15</strain>
    </source>
</reference>
<sequence>MHIATPFTRIEIPRLAVLRRGALTVDFEPLQLWLGRAPLRLSPLEAALMLLLVRRGRATWAEVDQVLRDGASSASIRDVIVYRIRGKFRAVGGADPIETVRGWGLKLRVPPDERDSTSLWIGDRRPFR</sequence>
<comment type="caution">
    <text evidence="3">The sequence shown here is derived from an EMBL/GenBank/DDBJ whole genome shotgun (WGS) entry which is preliminary data.</text>
</comment>
<evidence type="ECO:0000259" key="2">
    <source>
        <dbReference type="SMART" id="SM00862"/>
    </source>
</evidence>